<dbReference type="PANTHER" id="PTHR24061:SF545">
    <property type="entry name" value="VOMERONASAL 2, RECEPTOR 118-RELATED"/>
    <property type="match status" value="1"/>
</dbReference>
<reference evidence="15 16" key="1">
    <citation type="journal article" date="2007" name="Nature">
        <title>Genome of the marsupial Monodelphis domestica reveals innovation in non-coding sequences.</title>
        <authorList>
            <person name="Mikkelsen T.S."/>
            <person name="Wakefield M.J."/>
            <person name="Aken B."/>
            <person name="Amemiya C.T."/>
            <person name="Chang J.L."/>
            <person name="Duke S."/>
            <person name="Garber M."/>
            <person name="Gentles A.J."/>
            <person name="Goodstadt L."/>
            <person name="Heger A."/>
            <person name="Jurka J."/>
            <person name="Kamal M."/>
            <person name="Mauceli E."/>
            <person name="Searle S.M."/>
            <person name="Sharpe T."/>
            <person name="Baker M.L."/>
            <person name="Batzer M.A."/>
            <person name="Benos P.V."/>
            <person name="Belov K."/>
            <person name="Clamp M."/>
            <person name="Cook A."/>
            <person name="Cuff J."/>
            <person name="Das R."/>
            <person name="Davidow L."/>
            <person name="Deakin J.E."/>
            <person name="Fazzari M.J."/>
            <person name="Glass J.L."/>
            <person name="Grabherr M."/>
            <person name="Greally J.M."/>
            <person name="Gu W."/>
            <person name="Hore T.A."/>
            <person name="Huttley G.A."/>
            <person name="Kleber M."/>
            <person name="Jirtle R.L."/>
            <person name="Koina E."/>
            <person name="Lee J.T."/>
            <person name="Mahony S."/>
            <person name="Marra M.A."/>
            <person name="Miller R.D."/>
            <person name="Nicholls R.D."/>
            <person name="Oda M."/>
            <person name="Papenfuss A.T."/>
            <person name="Parra Z.E."/>
            <person name="Pollock D.D."/>
            <person name="Ray D.A."/>
            <person name="Schein J.E."/>
            <person name="Speed T.P."/>
            <person name="Thompson K."/>
            <person name="VandeBerg J.L."/>
            <person name="Wade C.M."/>
            <person name="Walker J.A."/>
            <person name="Waters P.D."/>
            <person name="Webber C."/>
            <person name="Weidman J.R."/>
            <person name="Xie X."/>
            <person name="Zody M.C."/>
            <person name="Baldwin J."/>
            <person name="Abdouelleil A."/>
            <person name="Abdulkadir J."/>
            <person name="Abebe A."/>
            <person name="Abera B."/>
            <person name="Abreu J."/>
            <person name="Acer S.C."/>
            <person name="Aftuck L."/>
            <person name="Alexander A."/>
            <person name="An P."/>
            <person name="Anderson E."/>
            <person name="Anderson S."/>
            <person name="Arachi H."/>
            <person name="Azer M."/>
            <person name="Bachantsang P."/>
            <person name="Barry A."/>
            <person name="Bayul T."/>
            <person name="Berlin A."/>
            <person name="Bessette D."/>
            <person name="Bloom T."/>
            <person name="Bloom T."/>
            <person name="Boguslavskiy L."/>
            <person name="Bonnet C."/>
            <person name="Boukhgalter B."/>
            <person name="Bourzgui I."/>
            <person name="Brown A."/>
            <person name="Cahill P."/>
            <person name="Channer S."/>
            <person name="Cheshatsang Y."/>
            <person name="Chuda L."/>
            <person name="Citroen M."/>
            <person name="Collymore A."/>
            <person name="Cooke P."/>
            <person name="Costello M."/>
            <person name="D'Aco K."/>
            <person name="Daza R."/>
            <person name="De Haan G."/>
            <person name="DeGray S."/>
            <person name="DeMaso C."/>
            <person name="Dhargay N."/>
            <person name="Dooley K."/>
            <person name="Dooley E."/>
            <person name="Doricent M."/>
            <person name="Dorje P."/>
            <person name="Dorjee K."/>
            <person name="Dupes A."/>
            <person name="Elong R."/>
            <person name="Falk J."/>
            <person name="Farina A."/>
            <person name="Faro S."/>
            <person name="Ferguson D."/>
            <person name="Fisher S."/>
            <person name="Foley C.D."/>
            <person name="Franke A."/>
            <person name="Friedrich D."/>
            <person name="Gadbois L."/>
            <person name="Gearin G."/>
            <person name="Gearin C.R."/>
            <person name="Giannoukos G."/>
            <person name="Goode T."/>
            <person name="Graham J."/>
            <person name="Grandbois E."/>
            <person name="Grewal S."/>
            <person name="Gyaltsen K."/>
            <person name="Hafez N."/>
            <person name="Hagos B."/>
            <person name="Hall J."/>
            <person name="Henson C."/>
            <person name="Hollinger A."/>
            <person name="Honan T."/>
            <person name="Huard M.D."/>
            <person name="Hughes L."/>
            <person name="Hurhula B."/>
            <person name="Husby M.E."/>
            <person name="Kamat A."/>
            <person name="Kanga B."/>
            <person name="Kashin S."/>
            <person name="Khazanovich D."/>
            <person name="Kisner P."/>
            <person name="Lance K."/>
            <person name="Lara M."/>
            <person name="Lee W."/>
            <person name="Lennon N."/>
            <person name="Letendre F."/>
            <person name="LeVine R."/>
            <person name="Lipovsky A."/>
            <person name="Liu X."/>
            <person name="Liu J."/>
            <person name="Liu S."/>
            <person name="Lokyitsang T."/>
            <person name="Lokyitsang Y."/>
            <person name="Lubonja R."/>
            <person name="Lui A."/>
            <person name="MacDonald P."/>
            <person name="Magnisalis V."/>
            <person name="Maru K."/>
            <person name="Matthews C."/>
            <person name="McCusker W."/>
            <person name="McDonough S."/>
            <person name="Mehta T."/>
            <person name="Meldrim J."/>
            <person name="Meneus L."/>
            <person name="Mihai O."/>
            <person name="Mihalev A."/>
            <person name="Mihova T."/>
            <person name="Mittelman R."/>
            <person name="Mlenga V."/>
            <person name="Montmayeur A."/>
            <person name="Mulrain L."/>
            <person name="Navidi A."/>
            <person name="Naylor J."/>
            <person name="Negash T."/>
            <person name="Nguyen T."/>
            <person name="Nguyen N."/>
            <person name="Nicol R."/>
            <person name="Norbu C."/>
            <person name="Norbu N."/>
            <person name="Novod N."/>
            <person name="O'Neill B."/>
            <person name="Osman S."/>
            <person name="Markiewicz E."/>
            <person name="Oyono O.L."/>
            <person name="Patti C."/>
            <person name="Phunkhang P."/>
            <person name="Pierre F."/>
            <person name="Priest M."/>
            <person name="Raghuraman S."/>
            <person name="Rege F."/>
            <person name="Reyes R."/>
            <person name="Rise C."/>
            <person name="Rogov P."/>
            <person name="Ross K."/>
            <person name="Ryan E."/>
            <person name="Settipalli S."/>
            <person name="Shea T."/>
            <person name="Sherpa N."/>
            <person name="Shi L."/>
            <person name="Shih D."/>
            <person name="Sparrow T."/>
            <person name="Spaulding J."/>
            <person name="Stalker J."/>
            <person name="Stange-Thomann N."/>
            <person name="Stavropoulos S."/>
            <person name="Stone C."/>
            <person name="Strader C."/>
            <person name="Tesfaye S."/>
            <person name="Thomson T."/>
            <person name="Thoulutsang Y."/>
            <person name="Thoulutsang D."/>
            <person name="Topham K."/>
            <person name="Topping I."/>
            <person name="Tsamla T."/>
            <person name="Vassiliev H."/>
            <person name="Vo A."/>
            <person name="Wangchuk T."/>
            <person name="Wangdi T."/>
            <person name="Weiand M."/>
            <person name="Wilkinson J."/>
            <person name="Wilson A."/>
            <person name="Yadav S."/>
            <person name="Young G."/>
            <person name="Yu Q."/>
            <person name="Zembek L."/>
            <person name="Zhong D."/>
            <person name="Zimmer A."/>
            <person name="Zwirko Z."/>
            <person name="Jaffe D.B."/>
            <person name="Alvarez P."/>
            <person name="Brockman W."/>
            <person name="Butler J."/>
            <person name="Chin C."/>
            <person name="Gnerre S."/>
            <person name="MacCallum I."/>
            <person name="Graves J.A."/>
            <person name="Ponting C.P."/>
            <person name="Breen M."/>
            <person name="Samollow P.B."/>
            <person name="Lander E.S."/>
            <person name="Lindblad-Toh K."/>
        </authorList>
    </citation>
    <scope>NUCLEOTIDE SEQUENCE [LARGE SCALE GENOMIC DNA]</scope>
</reference>
<comment type="subcellular location">
    <subcellularLocation>
        <location evidence="1">Cell membrane</location>
        <topology evidence="1">Multi-pass membrane protein</topology>
    </subcellularLocation>
</comment>
<feature type="transmembrane region" description="Helical" evidence="12">
    <location>
        <begin position="784"/>
        <end position="804"/>
    </location>
</feature>
<dbReference type="PANTHER" id="PTHR24061">
    <property type="entry name" value="CALCIUM-SENSING RECEPTOR-RELATED"/>
    <property type="match status" value="1"/>
</dbReference>
<evidence type="ECO:0000256" key="7">
    <source>
        <dbReference type="ARBA" id="ARBA00023040"/>
    </source>
</evidence>
<dbReference type="InterPro" id="IPR004073">
    <property type="entry name" value="GPCR_3_vmron_rcpt_2"/>
</dbReference>
<evidence type="ECO:0000256" key="1">
    <source>
        <dbReference type="ARBA" id="ARBA00004651"/>
    </source>
</evidence>
<dbReference type="OrthoDB" id="5984008at2759"/>
<keyword evidence="16" id="KW-1185">Reference proteome</keyword>
<feature type="domain" description="G-protein coupled receptors family 3 profile" evidence="14">
    <location>
        <begin position="590"/>
        <end position="854"/>
    </location>
</feature>
<dbReference type="PROSITE" id="PS00981">
    <property type="entry name" value="G_PROTEIN_RECEP_F3_3"/>
    <property type="match status" value="1"/>
</dbReference>
<dbReference type="InterPro" id="IPR000068">
    <property type="entry name" value="GPCR_3_Ca_sens_rcpt-rel"/>
</dbReference>
<evidence type="ECO:0000256" key="8">
    <source>
        <dbReference type="ARBA" id="ARBA00023136"/>
    </source>
</evidence>
<evidence type="ECO:0000313" key="16">
    <source>
        <dbReference type="Proteomes" id="UP000002280"/>
    </source>
</evidence>
<evidence type="ECO:0000256" key="2">
    <source>
        <dbReference type="ARBA" id="ARBA00007242"/>
    </source>
</evidence>
<keyword evidence="11" id="KW-0807">Transducer</keyword>
<dbReference type="PROSITE" id="PS50259">
    <property type="entry name" value="G_PROTEIN_RECEP_F3_4"/>
    <property type="match status" value="1"/>
</dbReference>
<comment type="similarity">
    <text evidence="2">Belongs to the G-protein coupled receptor 3 family.</text>
</comment>
<dbReference type="Gene3D" id="2.10.50.30">
    <property type="entry name" value="GPCR, family 3, nine cysteines domain"/>
    <property type="match status" value="1"/>
</dbReference>
<evidence type="ECO:0000256" key="4">
    <source>
        <dbReference type="ARBA" id="ARBA00022692"/>
    </source>
</evidence>
<keyword evidence="7" id="KW-0297">G-protein coupled receptor</keyword>
<dbReference type="Ensembl" id="ENSMODT00000058645.1">
    <property type="protein sequence ID" value="ENSMODP00000056237.1"/>
    <property type="gene ID" value="ENSMODG00000040256.1"/>
</dbReference>
<evidence type="ECO:0000256" key="9">
    <source>
        <dbReference type="ARBA" id="ARBA00023170"/>
    </source>
</evidence>
<dbReference type="SUPFAM" id="SSF53822">
    <property type="entry name" value="Periplasmic binding protein-like I"/>
    <property type="match status" value="1"/>
</dbReference>
<dbReference type="GO" id="GO:0005886">
    <property type="term" value="C:plasma membrane"/>
    <property type="evidence" value="ECO:0000318"/>
    <property type="project" value="GO_Central"/>
</dbReference>
<dbReference type="CTD" id="100029524"/>
<organism evidence="15 16">
    <name type="scientific">Monodelphis domestica</name>
    <name type="common">Gray short-tailed opossum</name>
    <dbReference type="NCBI Taxonomy" id="13616"/>
    <lineage>
        <taxon>Eukaryota</taxon>
        <taxon>Metazoa</taxon>
        <taxon>Chordata</taxon>
        <taxon>Craniata</taxon>
        <taxon>Vertebrata</taxon>
        <taxon>Euteleostomi</taxon>
        <taxon>Mammalia</taxon>
        <taxon>Metatheria</taxon>
        <taxon>Didelphimorphia</taxon>
        <taxon>Didelphidae</taxon>
        <taxon>Monodelphis</taxon>
    </lineage>
</organism>
<dbReference type="OMA" id="NESHQYI"/>
<dbReference type="AlphaFoldDB" id="A0A5F8H8T7"/>
<dbReference type="InterPro" id="IPR001828">
    <property type="entry name" value="ANF_lig-bd_rcpt"/>
</dbReference>
<evidence type="ECO:0000256" key="10">
    <source>
        <dbReference type="ARBA" id="ARBA00023180"/>
    </source>
</evidence>
<keyword evidence="9" id="KW-0675">Receptor</keyword>
<evidence type="ECO:0000313" key="15">
    <source>
        <dbReference type="Ensembl" id="ENSMODP00000056237.1"/>
    </source>
</evidence>
<dbReference type="Pfam" id="PF07562">
    <property type="entry name" value="NCD3G"/>
    <property type="match status" value="1"/>
</dbReference>
<evidence type="ECO:0000256" key="3">
    <source>
        <dbReference type="ARBA" id="ARBA00022475"/>
    </source>
</evidence>
<dbReference type="Gene3D" id="3.40.50.2300">
    <property type="match status" value="2"/>
</dbReference>
<dbReference type="InterPro" id="IPR000337">
    <property type="entry name" value="GPCR_3"/>
</dbReference>
<reference evidence="15" key="2">
    <citation type="submission" date="2025-08" db="UniProtKB">
        <authorList>
            <consortium name="Ensembl"/>
        </authorList>
    </citation>
    <scope>IDENTIFICATION</scope>
</reference>
<accession>A0A5F8H8T7</accession>
<proteinExistence type="inferred from homology"/>
<dbReference type="InterPro" id="IPR028082">
    <property type="entry name" value="Peripla_BP_I"/>
</dbReference>
<dbReference type="InterPro" id="IPR017978">
    <property type="entry name" value="GPCR_3_C"/>
</dbReference>
<dbReference type="InterPro" id="IPR011500">
    <property type="entry name" value="GPCR_3_9-Cys_dom"/>
</dbReference>
<keyword evidence="5 13" id="KW-0732">Signal</keyword>
<feature type="signal peptide" evidence="13">
    <location>
        <begin position="1"/>
        <end position="22"/>
    </location>
</feature>
<evidence type="ECO:0000256" key="6">
    <source>
        <dbReference type="ARBA" id="ARBA00022989"/>
    </source>
</evidence>
<dbReference type="Pfam" id="PF01094">
    <property type="entry name" value="ANF_receptor"/>
    <property type="match status" value="1"/>
</dbReference>
<dbReference type="CDD" id="cd15283">
    <property type="entry name" value="7tmC_V2R_pheromone"/>
    <property type="match status" value="1"/>
</dbReference>
<evidence type="ECO:0000259" key="14">
    <source>
        <dbReference type="PROSITE" id="PS50259"/>
    </source>
</evidence>
<evidence type="ECO:0000256" key="13">
    <source>
        <dbReference type="SAM" id="SignalP"/>
    </source>
</evidence>
<feature type="transmembrane region" description="Helical" evidence="12">
    <location>
        <begin position="660"/>
        <end position="684"/>
    </location>
</feature>
<dbReference type="Proteomes" id="UP000002280">
    <property type="component" value="Chromosome 4"/>
</dbReference>
<sequence>MQVPSVLLLALFLLLNIPSSLVRKEHFPCFEQINPRVHQDGDLVIGGFFPLYLMAVKNFTGAEHPHKACNPHQWLHKNYQQVLALMFAVEEINRDPSLLPNTTLGFHIYNNYHSDARTLESSLRWLSGQGQTIPNYSCERQDKSLAIIGGATSALSVQMGTLLELYRFPQMTYGPFDPALSDKVQFPSLYQMAPQDSSLHLGIIQMLMHFDWTWVGLVVTDDMRGEKFLGDIGEEMRKSKACMAFTEKIPVSERRHAESQVGFMPRIIASSAKVIIVHGDTDSLMILRYSQPQIFSIWKVWIITSHWDVTIRPYNHAGDTFYGSLIFSHQTSEIPGFRAFLRTVTPAKYPGDIFLKSFWISAYEYPDEPAKMEREDCSLNASLDILPLHYFDMTMSSLSYLVYNAVYAVAWALHEMFQTRSETRSVRDEEFLVPQPWQLHSSLRNLDFNNTAGAHVVLDEKKNPVAKYDIMNFVMMPNYEEALVKVGQFVPQAPLGQDFTICNKDISSNWIDLKTLQAVCTEHCGFGLRKIAQEGEPICCFDCAQCPEGEISNQRNMDNCMKCPEDQYPNREKDRCLPKIVTFLNTEEPLGLILTCMALSFSLLTLLILILFVKHQDTPIVKANNRILSYTLLISLIFCFLCSLLFIGRPTTVTCLLRQTTFGVVFTMAVSSVLAKTIMVVLAFKATRPGSKIRMWVQPQVYNFLVLICSMIQVILCGIWLGTSPPFLGTDTHSEPGHIIIECKEGSVIAFYCVLSYMGILALGSFMVAFLARNLPDTFNEAKFITFSMLVFCSVWVCFLPTYQSSKGKAMVAMEVFAILASSIGLLGCIFIPKCYVILLRPDRNTSEWLRNKADSRVRNFASGALSRA</sequence>
<evidence type="ECO:0000256" key="11">
    <source>
        <dbReference type="ARBA" id="ARBA00023224"/>
    </source>
</evidence>
<evidence type="ECO:0000256" key="5">
    <source>
        <dbReference type="ARBA" id="ARBA00022729"/>
    </source>
</evidence>
<gene>
    <name evidence="15" type="primary">VN2R614</name>
</gene>
<dbReference type="InterPro" id="IPR017979">
    <property type="entry name" value="GPCR_3_CS"/>
</dbReference>
<reference evidence="15" key="3">
    <citation type="submission" date="2025-09" db="UniProtKB">
        <authorList>
            <consortium name="Ensembl"/>
        </authorList>
    </citation>
    <scope>IDENTIFICATION</scope>
</reference>
<feature type="chain" id="PRO_5023820689" evidence="13">
    <location>
        <begin position="23"/>
        <end position="869"/>
    </location>
</feature>
<dbReference type="Bgee" id="ENSMODG00000040256">
    <property type="expression patterns" value="Expressed in testis"/>
</dbReference>
<dbReference type="GeneTree" id="ENSGT00940000154249"/>
<keyword evidence="6 12" id="KW-1133">Transmembrane helix</keyword>
<dbReference type="Pfam" id="PF00003">
    <property type="entry name" value="7tm_3"/>
    <property type="match status" value="1"/>
</dbReference>
<feature type="transmembrane region" description="Helical" evidence="12">
    <location>
        <begin position="749"/>
        <end position="772"/>
    </location>
</feature>
<dbReference type="GO" id="GO:0004930">
    <property type="term" value="F:G protein-coupled receptor activity"/>
    <property type="evidence" value="ECO:0000318"/>
    <property type="project" value="GO_Central"/>
</dbReference>
<dbReference type="PRINTS" id="PR00248">
    <property type="entry name" value="GPCRMGR"/>
</dbReference>
<keyword evidence="8 12" id="KW-0472">Membrane</keyword>
<feature type="transmembrane region" description="Helical" evidence="12">
    <location>
        <begin position="704"/>
        <end position="722"/>
    </location>
</feature>
<keyword evidence="4 12" id="KW-0812">Transmembrane</keyword>
<dbReference type="FunFam" id="2.10.50.30:FF:000002">
    <property type="entry name" value="Vomeronasal 2 receptor, h1"/>
    <property type="match status" value="1"/>
</dbReference>
<dbReference type="FunFam" id="3.40.50.2300:FF:000125">
    <property type="entry name" value="Vomeronasal 2, receptor 88"/>
    <property type="match status" value="1"/>
</dbReference>
<dbReference type="InParanoid" id="A0A5F8H8T7"/>
<dbReference type="CDD" id="cd06365">
    <property type="entry name" value="PBP1_pheromone_receptor"/>
    <property type="match status" value="1"/>
</dbReference>
<name>A0A5F8H8T7_MONDO</name>
<dbReference type="KEGG" id="mdo:100029524"/>
<dbReference type="PRINTS" id="PR01535">
    <property type="entry name" value="VOMERONASL2R"/>
</dbReference>
<feature type="transmembrane region" description="Helical" evidence="12">
    <location>
        <begin position="816"/>
        <end position="839"/>
    </location>
</feature>
<keyword evidence="3" id="KW-1003">Cell membrane</keyword>
<dbReference type="InterPro" id="IPR038550">
    <property type="entry name" value="GPCR_3_9-Cys_sf"/>
</dbReference>
<evidence type="ECO:0000256" key="12">
    <source>
        <dbReference type="SAM" id="Phobius"/>
    </source>
</evidence>
<keyword evidence="10" id="KW-0325">Glycoprotein</keyword>
<dbReference type="GeneID" id="100029524"/>
<feature type="transmembrane region" description="Helical" evidence="12">
    <location>
        <begin position="590"/>
        <end position="615"/>
    </location>
</feature>
<feature type="transmembrane region" description="Helical" evidence="12">
    <location>
        <begin position="627"/>
        <end position="648"/>
    </location>
</feature>
<protein>
    <submittedName>
        <fullName evidence="15">Vomeronasal 2 receptor 614</fullName>
    </submittedName>
</protein>